<evidence type="ECO:0000313" key="4">
    <source>
        <dbReference type="EMBL" id="EEF39877.1"/>
    </source>
</evidence>
<dbReference type="GO" id="GO:0005615">
    <property type="term" value="C:extracellular space"/>
    <property type="evidence" value="ECO:0007669"/>
    <property type="project" value="InterPro"/>
</dbReference>
<dbReference type="InParanoid" id="B9S9A8"/>
<dbReference type="InterPro" id="IPR006041">
    <property type="entry name" value="Pollen_Ole_e1_allergen"/>
</dbReference>
<dbReference type="KEGG" id="rcu:8259237"/>
<protein>
    <submittedName>
        <fullName evidence="4">Pollen allergen Che a 1, putative</fullName>
    </submittedName>
</protein>
<feature type="chain" id="PRO_5002889109" evidence="3">
    <location>
        <begin position="28"/>
        <end position="171"/>
    </location>
</feature>
<dbReference type="PANTHER" id="PTHR31614:SF2">
    <property type="entry name" value="F28N24.16 PROTEIN"/>
    <property type="match status" value="1"/>
</dbReference>
<dbReference type="FunCoup" id="B9S9A8">
    <property type="interactions" value="106"/>
</dbReference>
<evidence type="ECO:0000313" key="5">
    <source>
        <dbReference type="Proteomes" id="UP000008311"/>
    </source>
</evidence>
<comment type="similarity">
    <text evidence="1">Belongs to the Ole e I family.</text>
</comment>
<evidence type="ECO:0000256" key="1">
    <source>
        <dbReference type="ARBA" id="ARBA00010049"/>
    </source>
</evidence>
<organism evidence="4 5">
    <name type="scientific">Ricinus communis</name>
    <name type="common">Castor bean</name>
    <dbReference type="NCBI Taxonomy" id="3988"/>
    <lineage>
        <taxon>Eukaryota</taxon>
        <taxon>Viridiplantae</taxon>
        <taxon>Streptophyta</taxon>
        <taxon>Embryophyta</taxon>
        <taxon>Tracheophyta</taxon>
        <taxon>Spermatophyta</taxon>
        <taxon>Magnoliopsida</taxon>
        <taxon>eudicotyledons</taxon>
        <taxon>Gunneridae</taxon>
        <taxon>Pentapetalae</taxon>
        <taxon>rosids</taxon>
        <taxon>fabids</taxon>
        <taxon>Malpighiales</taxon>
        <taxon>Euphorbiaceae</taxon>
        <taxon>Acalyphoideae</taxon>
        <taxon>Acalypheae</taxon>
        <taxon>Ricinus</taxon>
    </lineage>
</organism>
<dbReference type="InterPro" id="IPR006040">
    <property type="entry name" value="Allergen_Ole_e_I_CS"/>
</dbReference>
<evidence type="ECO:0000256" key="3">
    <source>
        <dbReference type="SAM" id="SignalP"/>
    </source>
</evidence>
<dbReference type="PROSITE" id="PS00925">
    <property type="entry name" value="OLEEI"/>
    <property type="match status" value="1"/>
</dbReference>
<keyword evidence="3" id="KW-0732">Signal</keyword>
<accession>B9S9A8</accession>
<dbReference type="STRING" id="3988.B9S9A8"/>
<dbReference type="PANTHER" id="PTHR31614">
    <property type="entry name" value="PROTEIN DOWNSTREAM OF FLC-RELATED"/>
    <property type="match status" value="1"/>
</dbReference>
<dbReference type="eggNOG" id="ENOG502S1QR">
    <property type="taxonomic scope" value="Eukaryota"/>
</dbReference>
<dbReference type="OrthoDB" id="1888725at2759"/>
<dbReference type="Pfam" id="PF01190">
    <property type="entry name" value="Pollen_Ole_e_1"/>
    <property type="match status" value="1"/>
</dbReference>
<proteinExistence type="inferred from homology"/>
<dbReference type="EMBL" id="EQ973895">
    <property type="protein sequence ID" value="EEF39877.1"/>
    <property type="molecule type" value="Genomic_DNA"/>
</dbReference>
<evidence type="ECO:0000256" key="2">
    <source>
        <dbReference type="ARBA" id="ARBA00023157"/>
    </source>
</evidence>
<sequence length="171" mass="18498">MANSINNIIFFLASAICFLCLLSIAHGESHFTVEGKVYCDTCRVQFITKATSYIKGARVRLECKDREGGGAITFSAEAETDATGTYHIPVNGEHEEELCEIIPLKSPDPDCNEINQDPFVKKAAQITLTNHNGIASPTRSANPIGFLKQQAVPECSGILREMGITPSGLVP</sequence>
<gene>
    <name evidence="4" type="ORF">RCOM_1015140</name>
</gene>
<reference evidence="5" key="1">
    <citation type="journal article" date="2010" name="Nat. Biotechnol.">
        <title>Draft genome sequence of the oilseed species Ricinus communis.</title>
        <authorList>
            <person name="Chan A.P."/>
            <person name="Crabtree J."/>
            <person name="Zhao Q."/>
            <person name="Lorenzi H."/>
            <person name="Orvis J."/>
            <person name="Puiu D."/>
            <person name="Melake-Berhan A."/>
            <person name="Jones K.M."/>
            <person name="Redman J."/>
            <person name="Chen G."/>
            <person name="Cahoon E.B."/>
            <person name="Gedil M."/>
            <person name="Stanke M."/>
            <person name="Haas B.J."/>
            <person name="Wortman J.R."/>
            <person name="Fraser-Liggett C.M."/>
            <person name="Ravel J."/>
            <person name="Rabinowicz P.D."/>
        </authorList>
    </citation>
    <scope>NUCLEOTIDE SEQUENCE [LARGE SCALE GENOMIC DNA]</scope>
    <source>
        <strain evidence="5">cv. Hale</strain>
    </source>
</reference>
<dbReference type="AlphaFoldDB" id="B9S9A8"/>
<dbReference type="Proteomes" id="UP000008311">
    <property type="component" value="Unassembled WGS sequence"/>
</dbReference>
<keyword evidence="5" id="KW-1185">Reference proteome</keyword>
<keyword evidence="2" id="KW-1015">Disulfide bond</keyword>
<feature type="signal peptide" evidence="3">
    <location>
        <begin position="1"/>
        <end position="27"/>
    </location>
</feature>
<name>B9S9A8_RICCO</name>